<gene>
    <name evidence="2" type="ORF">BJP36_08150</name>
</gene>
<evidence type="ECO:0000313" key="3">
    <source>
        <dbReference type="Proteomes" id="UP000176944"/>
    </source>
</evidence>
<feature type="compositionally biased region" description="Polar residues" evidence="1">
    <location>
        <begin position="62"/>
        <end position="77"/>
    </location>
</feature>
<dbReference type="EMBL" id="CP017708">
    <property type="protein sequence ID" value="AOY79901.1"/>
    <property type="molecule type" value="Genomic_DNA"/>
</dbReference>
<dbReference type="AlphaFoldDB" id="A0A1D9FX32"/>
<feature type="region of interest" description="Disordered" evidence="1">
    <location>
        <begin position="1"/>
        <end position="22"/>
    </location>
</feature>
<accession>A0A1D9FX32</accession>
<protein>
    <submittedName>
        <fullName evidence="2">Uncharacterized protein</fullName>
    </submittedName>
</protein>
<sequence length="77" mass="8650">MQDKNNSLEPSLDNSKTPEESLPTLLPRTAWTSNLAYWRVLLKAKIALDKIEKEAVNKGNREQGTGNREQGTQKIAL</sequence>
<proteinExistence type="predicted"/>
<feature type="region of interest" description="Disordered" evidence="1">
    <location>
        <begin position="55"/>
        <end position="77"/>
    </location>
</feature>
<feature type="compositionally biased region" description="Polar residues" evidence="1">
    <location>
        <begin position="1"/>
        <end position="15"/>
    </location>
</feature>
<dbReference type="Proteomes" id="UP000176944">
    <property type="component" value="Chromosome"/>
</dbReference>
<evidence type="ECO:0000313" key="2">
    <source>
        <dbReference type="EMBL" id="AOY79901.1"/>
    </source>
</evidence>
<evidence type="ECO:0000256" key="1">
    <source>
        <dbReference type="SAM" id="MobiDB-lite"/>
    </source>
</evidence>
<reference evidence="3" key="1">
    <citation type="submission" date="2016-10" db="EMBL/GenBank/DDBJ databases">
        <title>Comparative genomics uncovers the prolific and rare metabolic potential of the cyanobacterial genus Moorea.</title>
        <authorList>
            <person name="Leao T."/>
            <person name="Castelao G."/>
            <person name="Korobeynikov A."/>
            <person name="Monroe E.A."/>
            <person name="Podell S."/>
            <person name="Glukhov E."/>
            <person name="Allen E."/>
            <person name="Gerwick W.H."/>
            <person name="Gerwick L."/>
        </authorList>
    </citation>
    <scope>NUCLEOTIDE SEQUENCE [LARGE SCALE GENOMIC DNA]</scope>
    <source>
        <strain evidence="3">JHB</strain>
    </source>
</reference>
<name>A0A1D9FX32_MOOP1</name>
<organism evidence="2 3">
    <name type="scientific">Moorena producens (strain JHB)</name>
    <dbReference type="NCBI Taxonomy" id="1454205"/>
    <lineage>
        <taxon>Bacteria</taxon>
        <taxon>Bacillati</taxon>
        <taxon>Cyanobacteriota</taxon>
        <taxon>Cyanophyceae</taxon>
        <taxon>Coleofasciculales</taxon>
        <taxon>Coleofasciculaceae</taxon>
        <taxon>Moorena</taxon>
    </lineage>
</organism>